<gene>
    <name evidence="1" type="ORF">Cco03nite_75810</name>
</gene>
<dbReference type="EMBL" id="BONI01000104">
    <property type="protein sequence ID" value="GIG10881.1"/>
    <property type="molecule type" value="Genomic_DNA"/>
</dbReference>
<sequence>MRDYNNLNWPDGPFGAEFRPFGKPSKMLASVAVEWAESASGPVPVCTSVVYLRVKPAQTLQVDESSLAIGFRTSVVESTAGVADQVSAFDRCLVGARRHATILAGHILEDDLDRLDQTSHRRLPGVAGVREAWADRSVKGRGLATMVDTGFDLDGLPPPLDVPLASHPVSVPATPAEITQVAQQGLQRCLAIGLMAAVHADRMTWADTFRVTAAVANAAWDMFDAEARHALAA</sequence>
<accession>A0A8J3L9D8</accession>
<name>A0A8J3L9D8_9ACTN</name>
<dbReference type="RefSeq" id="WP_203698840.1">
    <property type="nucleotide sequence ID" value="NZ_BAAALC010000005.1"/>
</dbReference>
<dbReference type="Proteomes" id="UP000630887">
    <property type="component" value="Unassembled WGS sequence"/>
</dbReference>
<evidence type="ECO:0000313" key="1">
    <source>
        <dbReference type="EMBL" id="GIG10881.1"/>
    </source>
</evidence>
<reference evidence="1 2" key="1">
    <citation type="submission" date="2021-01" db="EMBL/GenBank/DDBJ databases">
        <title>Whole genome shotgun sequence of Catellatospora coxensis NBRC 107359.</title>
        <authorList>
            <person name="Komaki H."/>
            <person name="Tamura T."/>
        </authorList>
    </citation>
    <scope>NUCLEOTIDE SEQUENCE [LARGE SCALE GENOMIC DNA]</scope>
    <source>
        <strain evidence="1 2">NBRC 107359</strain>
    </source>
</reference>
<evidence type="ECO:0000313" key="2">
    <source>
        <dbReference type="Proteomes" id="UP000630887"/>
    </source>
</evidence>
<protein>
    <submittedName>
        <fullName evidence="1">Uncharacterized protein</fullName>
    </submittedName>
</protein>
<dbReference type="AlphaFoldDB" id="A0A8J3L9D8"/>
<organism evidence="1 2">
    <name type="scientific">Catellatospora coxensis</name>
    <dbReference type="NCBI Taxonomy" id="310354"/>
    <lineage>
        <taxon>Bacteria</taxon>
        <taxon>Bacillati</taxon>
        <taxon>Actinomycetota</taxon>
        <taxon>Actinomycetes</taxon>
        <taxon>Micromonosporales</taxon>
        <taxon>Micromonosporaceae</taxon>
        <taxon>Catellatospora</taxon>
    </lineage>
</organism>
<proteinExistence type="predicted"/>
<keyword evidence="2" id="KW-1185">Reference proteome</keyword>
<comment type="caution">
    <text evidence="1">The sequence shown here is derived from an EMBL/GenBank/DDBJ whole genome shotgun (WGS) entry which is preliminary data.</text>
</comment>